<dbReference type="SUPFAM" id="SSF52833">
    <property type="entry name" value="Thioredoxin-like"/>
    <property type="match status" value="1"/>
</dbReference>
<protein>
    <submittedName>
        <fullName evidence="8">Dihydroneopterin aldolase</fullName>
    </submittedName>
</protein>
<evidence type="ECO:0000256" key="3">
    <source>
        <dbReference type="ARBA" id="ARBA00023002"/>
    </source>
</evidence>
<keyword evidence="6" id="KW-0472">Membrane</keyword>
<keyword evidence="6" id="KW-1133">Transmembrane helix</keyword>
<dbReference type="Proteomes" id="UP000233343">
    <property type="component" value="Unassembled WGS sequence"/>
</dbReference>
<keyword evidence="5" id="KW-0676">Redox-active center</keyword>
<dbReference type="InterPro" id="IPR012336">
    <property type="entry name" value="Thioredoxin-like_fold"/>
</dbReference>
<name>A0A2N0ZJD6_9BACI</name>
<keyword evidence="6" id="KW-0812">Transmembrane</keyword>
<sequence length="230" mass="25575">MASKNSSSAFKLITLLTIIVFAAIAIIVVISSNNKEESNDNDIVYDQSPSIEGQPVLGEEAAPVQVVEFGDFKCPACKAWGENIYPQLVEDYVNTGKVQFSYMNVLFHGDESKLGSVAAEAVLNLEPDSYWDFHKGLFAKQPEDDHDSQWLTMDAINEVAGETTSIAPEALLAEMQTKEVIEAVNVDTTLVNEYEVKLTPSIMINDTMLEDPFDYEQIKRLIDQALEEQE</sequence>
<organism evidence="8 9">
    <name type="scientific">Cytobacillus horneckiae</name>
    <dbReference type="NCBI Taxonomy" id="549687"/>
    <lineage>
        <taxon>Bacteria</taxon>
        <taxon>Bacillati</taxon>
        <taxon>Bacillota</taxon>
        <taxon>Bacilli</taxon>
        <taxon>Bacillales</taxon>
        <taxon>Bacillaceae</taxon>
        <taxon>Cytobacillus</taxon>
    </lineage>
</organism>
<dbReference type="RefSeq" id="WP_066192726.1">
    <property type="nucleotide sequence ID" value="NZ_JARMMB010000020.1"/>
</dbReference>
<dbReference type="Gene3D" id="3.40.30.10">
    <property type="entry name" value="Glutaredoxin"/>
    <property type="match status" value="1"/>
</dbReference>
<evidence type="ECO:0000313" key="9">
    <source>
        <dbReference type="Proteomes" id="UP000233343"/>
    </source>
</evidence>
<dbReference type="GO" id="GO:0016491">
    <property type="term" value="F:oxidoreductase activity"/>
    <property type="evidence" value="ECO:0007669"/>
    <property type="project" value="UniProtKB-KW"/>
</dbReference>
<evidence type="ECO:0000256" key="1">
    <source>
        <dbReference type="ARBA" id="ARBA00005791"/>
    </source>
</evidence>
<keyword evidence="2" id="KW-0732">Signal</keyword>
<evidence type="ECO:0000256" key="5">
    <source>
        <dbReference type="ARBA" id="ARBA00023284"/>
    </source>
</evidence>
<evidence type="ECO:0000259" key="7">
    <source>
        <dbReference type="PROSITE" id="PS51352"/>
    </source>
</evidence>
<evidence type="ECO:0000256" key="6">
    <source>
        <dbReference type="SAM" id="Phobius"/>
    </source>
</evidence>
<keyword evidence="3" id="KW-0560">Oxidoreductase</keyword>
<feature type="transmembrane region" description="Helical" evidence="6">
    <location>
        <begin position="12"/>
        <end position="31"/>
    </location>
</feature>
<keyword evidence="9" id="KW-1185">Reference proteome</keyword>
<dbReference type="AlphaFoldDB" id="A0A2N0ZJD6"/>
<accession>A0A2N0ZJD6</accession>
<keyword evidence="4" id="KW-1015">Disulfide bond</keyword>
<dbReference type="PROSITE" id="PS51352">
    <property type="entry name" value="THIOREDOXIN_2"/>
    <property type="match status" value="1"/>
</dbReference>
<dbReference type="PANTHER" id="PTHR13887:SF14">
    <property type="entry name" value="DISULFIDE BOND FORMATION PROTEIN D"/>
    <property type="match status" value="1"/>
</dbReference>
<evidence type="ECO:0000313" key="8">
    <source>
        <dbReference type="EMBL" id="PKG29649.1"/>
    </source>
</evidence>
<dbReference type="Pfam" id="PF13462">
    <property type="entry name" value="Thioredoxin_4"/>
    <property type="match status" value="1"/>
</dbReference>
<evidence type="ECO:0000256" key="4">
    <source>
        <dbReference type="ARBA" id="ARBA00023157"/>
    </source>
</evidence>
<evidence type="ECO:0000256" key="2">
    <source>
        <dbReference type="ARBA" id="ARBA00022729"/>
    </source>
</evidence>
<comment type="similarity">
    <text evidence="1">Belongs to the thioredoxin family. DsbA subfamily.</text>
</comment>
<dbReference type="InterPro" id="IPR036249">
    <property type="entry name" value="Thioredoxin-like_sf"/>
</dbReference>
<feature type="domain" description="Thioredoxin" evidence="7">
    <location>
        <begin position="36"/>
        <end position="227"/>
    </location>
</feature>
<dbReference type="PANTHER" id="PTHR13887">
    <property type="entry name" value="GLUTATHIONE S-TRANSFERASE KAPPA"/>
    <property type="match status" value="1"/>
</dbReference>
<dbReference type="EMBL" id="PISD01000013">
    <property type="protein sequence ID" value="PKG29649.1"/>
    <property type="molecule type" value="Genomic_DNA"/>
</dbReference>
<reference evidence="8 9" key="1">
    <citation type="journal article" date="2010" name="Int. J. Syst. Evol. Microbiol.">
        <title>Bacillus horneckiae sp. nov., isolated from a spacecraft-assembly clean room.</title>
        <authorList>
            <person name="Vaishampayan P."/>
            <person name="Probst A."/>
            <person name="Krishnamurthi S."/>
            <person name="Ghosh S."/>
            <person name="Osman S."/>
            <person name="McDowall A."/>
            <person name="Ruckmani A."/>
            <person name="Mayilraj S."/>
            <person name="Venkateswaran K."/>
        </authorList>
    </citation>
    <scope>NUCLEOTIDE SEQUENCE [LARGE SCALE GENOMIC DNA]</scope>
    <source>
        <strain evidence="9">1PO1SC</strain>
    </source>
</reference>
<dbReference type="InterPro" id="IPR013766">
    <property type="entry name" value="Thioredoxin_domain"/>
</dbReference>
<comment type="caution">
    <text evidence="8">The sequence shown here is derived from an EMBL/GenBank/DDBJ whole genome shotgun (WGS) entry which is preliminary data.</text>
</comment>
<gene>
    <name evidence="8" type="ORF">CWS20_07215</name>
</gene>
<proteinExistence type="inferred from homology"/>